<dbReference type="PANTHER" id="PTHR42685">
    <property type="entry name" value="GERANYLGERANYL DIPHOSPHATE REDUCTASE"/>
    <property type="match status" value="1"/>
</dbReference>
<dbReference type="PATRIC" id="fig|1348663.4.peg.1781"/>
<dbReference type="Proteomes" id="UP000027178">
    <property type="component" value="Unassembled WGS sequence"/>
</dbReference>
<dbReference type="GO" id="GO:0071949">
    <property type="term" value="F:FAD binding"/>
    <property type="evidence" value="ECO:0007669"/>
    <property type="project" value="InterPro"/>
</dbReference>
<dbReference type="AlphaFoldDB" id="A0A066YWV8"/>
<comment type="caution">
    <text evidence="2">The sequence shown here is derived from an EMBL/GenBank/DDBJ whole genome shotgun (WGS) entry which is preliminary data.</text>
</comment>
<dbReference type="Gene3D" id="3.50.50.60">
    <property type="entry name" value="FAD/NAD(P)-binding domain"/>
    <property type="match status" value="1"/>
</dbReference>
<dbReference type="EMBL" id="JNBY01000073">
    <property type="protein sequence ID" value="KDN86033.1"/>
    <property type="molecule type" value="Genomic_DNA"/>
</dbReference>
<dbReference type="PRINTS" id="PR00420">
    <property type="entry name" value="RNGMNOXGNASE"/>
</dbReference>
<dbReference type="InterPro" id="IPR002938">
    <property type="entry name" value="FAD-bd"/>
</dbReference>
<keyword evidence="2" id="KW-0560">Oxidoreductase</keyword>
<evidence type="ECO:0000313" key="2">
    <source>
        <dbReference type="EMBL" id="KDN86033.1"/>
    </source>
</evidence>
<dbReference type="PANTHER" id="PTHR42685:SF19">
    <property type="entry name" value="POSSIBLE OXIDOREDUCTASE"/>
    <property type="match status" value="1"/>
</dbReference>
<dbReference type="SUPFAM" id="SSF51905">
    <property type="entry name" value="FAD/NAD(P)-binding domain"/>
    <property type="match status" value="1"/>
</dbReference>
<dbReference type="eggNOG" id="COG0644">
    <property type="taxonomic scope" value="Bacteria"/>
</dbReference>
<keyword evidence="2" id="KW-0503">Monooxygenase</keyword>
<dbReference type="GO" id="GO:0004497">
    <property type="term" value="F:monooxygenase activity"/>
    <property type="evidence" value="ECO:0007669"/>
    <property type="project" value="UniProtKB-KW"/>
</dbReference>
<accession>A0A066YWV8</accession>
<reference evidence="2 3" key="1">
    <citation type="submission" date="2014-05" db="EMBL/GenBank/DDBJ databases">
        <title>Draft Genome Sequence of Kitasatospora cheerisanensis KCTC 2395.</title>
        <authorList>
            <person name="Nam D.H."/>
        </authorList>
    </citation>
    <scope>NUCLEOTIDE SEQUENCE [LARGE SCALE GENOMIC DNA]</scope>
    <source>
        <strain evidence="2 3">KCTC 2395</strain>
    </source>
</reference>
<evidence type="ECO:0000259" key="1">
    <source>
        <dbReference type="Pfam" id="PF01494"/>
    </source>
</evidence>
<dbReference type="RefSeq" id="WP_035860990.1">
    <property type="nucleotide sequence ID" value="NZ_KK853997.1"/>
</dbReference>
<dbReference type="InterPro" id="IPR036188">
    <property type="entry name" value="FAD/NAD-bd_sf"/>
</dbReference>
<dbReference type="InterPro" id="IPR050407">
    <property type="entry name" value="Geranylgeranyl_reductase"/>
</dbReference>
<dbReference type="HOGENOM" id="CLU_053670_1_0_11"/>
<organism evidence="2 3">
    <name type="scientific">Kitasatospora cheerisanensis KCTC 2395</name>
    <dbReference type="NCBI Taxonomy" id="1348663"/>
    <lineage>
        <taxon>Bacteria</taxon>
        <taxon>Bacillati</taxon>
        <taxon>Actinomycetota</taxon>
        <taxon>Actinomycetes</taxon>
        <taxon>Kitasatosporales</taxon>
        <taxon>Streptomycetaceae</taxon>
        <taxon>Kitasatospora</taxon>
    </lineage>
</organism>
<name>A0A066YWV8_9ACTN</name>
<gene>
    <name evidence="2" type="ORF">KCH_18500</name>
</gene>
<dbReference type="OrthoDB" id="113955at2"/>
<protein>
    <submittedName>
        <fullName evidence="2">Monooxygenase</fullName>
    </submittedName>
</protein>
<keyword evidence="3" id="KW-1185">Reference proteome</keyword>
<proteinExistence type="predicted"/>
<evidence type="ECO:0000313" key="3">
    <source>
        <dbReference type="Proteomes" id="UP000027178"/>
    </source>
</evidence>
<dbReference type="Pfam" id="PF01494">
    <property type="entry name" value="FAD_binding_3"/>
    <property type="match status" value="1"/>
</dbReference>
<feature type="domain" description="FAD-binding" evidence="1">
    <location>
        <begin position="3"/>
        <end position="159"/>
    </location>
</feature>
<sequence>MIDLLVIGGGPAGLATAIHAARAGLSTTVLEPRPTPVDKACGEGLMPGAVRALARLGVSAEGRPFHGIRYLEATGPRSAEARFRTGHGLGVRRTVLHAALAARAEQLGVQRATGRAEHLGTDELAVHVGELTARHVVAADGLHSPVRHALGLHLPTRAGPPARYGQRRHFAVRPWSDLVEVYWSQHAEAYVTPVSGETVGVAVLGSQRLPFDRQLEQFPALLARLGGAQAGPVRGAGPLRQHAGARVHGRVLLVGDAAGYLDALTGEGIAIALASAEAAVHCLTTGRPAAYERAWRRATRPYRLLTTALLSARHHPLLGPRIVPLAATAPPLFRAAVNLLAR</sequence>